<dbReference type="RefSeq" id="XP_007881111.1">
    <property type="nucleotide sequence ID" value="XM_007882920.1"/>
</dbReference>
<dbReference type="Proteomes" id="UP000053664">
    <property type="component" value="Unassembled WGS sequence"/>
</dbReference>
<evidence type="ECO:0000259" key="3">
    <source>
        <dbReference type="Pfam" id="PF12706"/>
    </source>
</evidence>
<dbReference type="GO" id="GO:0070292">
    <property type="term" value="P:N-acylphosphatidylethanolamine metabolic process"/>
    <property type="evidence" value="ECO:0007669"/>
    <property type="project" value="TreeGrafter"/>
</dbReference>
<feature type="transmembrane region" description="Helical" evidence="2">
    <location>
        <begin position="12"/>
        <end position="31"/>
    </location>
</feature>
<dbReference type="HOGENOM" id="CLU_020884_2_1_1"/>
<evidence type="ECO:0000313" key="5">
    <source>
        <dbReference type="Proteomes" id="UP000053664"/>
    </source>
</evidence>
<name>A0A061H937_9BASI</name>
<feature type="compositionally biased region" description="Low complexity" evidence="1">
    <location>
        <begin position="110"/>
        <end position="121"/>
    </location>
</feature>
<dbReference type="InterPro" id="IPR036866">
    <property type="entry name" value="RibonucZ/Hydroxyglut_hydro"/>
</dbReference>
<dbReference type="Pfam" id="PF12706">
    <property type="entry name" value="Lactamase_B_2"/>
    <property type="match status" value="1"/>
</dbReference>
<accession>A0A061H937</accession>
<evidence type="ECO:0000256" key="1">
    <source>
        <dbReference type="SAM" id="MobiDB-lite"/>
    </source>
</evidence>
<sequence>MQPTTVSRRIQSVALTAGAIYICAWGIYYIAQETIRKTTLRRRKRRYPLLAPLLPPHALAAGARVAQRVGVLSRATPSSSSSHPSSSSSSSLRTSRSHSPSRSSPPSPSSPSHAPSTPTSSKGKARAHDLHDHDLDHVQHRLQPHLVDTNPQTRPNGWYGNASQHEIEKIQNRFASLKILGRWANVVPEWREQGAWEWVLWKGFYSLFYKPRIWWDGGLKRDLASPEGRKRVDELLPVHQIDHARLWGRVLPVPAASANASTVVVDKGRERHVAPASLATPASSPSPSSAPAAVEEGITFTWIGQSTCLFQIHGLTVLTDPVFGEQPLESIFSPTRMRPMPCTFDELVHQGRIDVILLTHNHFDHLDVDILPRVPPSVQWIVPLGLTPLLVEHGIRASQITELDWWASTRQTFNIPVRRSRSRRSSTSTSTSTSPASPSPDADTTSTSRQLDVTAVPATHWSARTPLDTNRTLWNSYSVRVSPPPARPDAAEARLFFCGDTGYSPSLFTAIGRCLGPFDVAAVPIGSFEPRWHMAIQHMHAVESVQVVKDVGARRAFAMHWGTWQMSDERWDDPPRELARELEKRGEPQDTLRRVGFGETVDVPVGAVEAT</sequence>
<keyword evidence="2" id="KW-0812">Transmembrane</keyword>
<dbReference type="EMBL" id="KE361641">
    <property type="protein sequence ID" value="EPQ27106.1"/>
    <property type="molecule type" value="Genomic_DNA"/>
</dbReference>
<dbReference type="GO" id="GO:0070291">
    <property type="term" value="P:N-acylethanolamine metabolic process"/>
    <property type="evidence" value="ECO:0007669"/>
    <property type="project" value="TreeGrafter"/>
</dbReference>
<reference evidence="4 5" key="1">
    <citation type="journal article" date="2013" name="Plant Cell">
        <title>The transition from a phytopathogenic smut ancestor to an anamorphic biocontrol agent deciphered by comparative whole-genome analysis.</title>
        <authorList>
            <person name="Lefebvre F."/>
            <person name="Joly D.L."/>
            <person name="Labbe C."/>
            <person name="Teichmann B."/>
            <person name="Linning R."/>
            <person name="Belzile F."/>
            <person name="Bakkeren G."/>
            <person name="Belanger R.R."/>
        </authorList>
    </citation>
    <scope>NUCLEOTIDE SEQUENCE [LARGE SCALE GENOMIC DNA]</scope>
    <source>
        <strain evidence="4 5">PF-1</strain>
    </source>
</reference>
<protein>
    <recommendedName>
        <fullName evidence="3">Metallo-beta-lactamase domain-containing protein</fullName>
    </recommendedName>
</protein>
<feature type="domain" description="Metallo-beta-lactamase" evidence="3">
    <location>
        <begin position="317"/>
        <end position="561"/>
    </location>
</feature>
<dbReference type="GO" id="GO:0005737">
    <property type="term" value="C:cytoplasm"/>
    <property type="evidence" value="ECO:0007669"/>
    <property type="project" value="TreeGrafter"/>
</dbReference>
<dbReference type="PANTHER" id="PTHR15032">
    <property type="entry name" value="N-ACYL-PHOSPHATIDYLETHANOLAMINE-HYDROLYZING PHOSPHOLIPASE D"/>
    <property type="match status" value="1"/>
</dbReference>
<dbReference type="GeneID" id="19319481"/>
<proteinExistence type="predicted"/>
<dbReference type="SUPFAM" id="SSF56281">
    <property type="entry name" value="Metallo-hydrolase/oxidoreductase"/>
    <property type="match status" value="1"/>
</dbReference>
<feature type="compositionally biased region" description="Low complexity" evidence="1">
    <location>
        <begin position="72"/>
        <end position="102"/>
    </location>
</feature>
<dbReference type="AlphaFoldDB" id="A0A061H937"/>
<keyword evidence="2" id="KW-1133">Transmembrane helix</keyword>
<keyword evidence="2" id="KW-0472">Membrane</keyword>
<dbReference type="KEGG" id="pfp:PFL1_05388"/>
<dbReference type="InterPro" id="IPR001279">
    <property type="entry name" value="Metallo-B-lactamas"/>
</dbReference>
<evidence type="ECO:0000313" key="4">
    <source>
        <dbReference type="EMBL" id="EPQ27106.1"/>
    </source>
</evidence>
<dbReference type="Gene3D" id="3.60.15.10">
    <property type="entry name" value="Ribonuclease Z/Hydroxyacylglutathione hydrolase-like"/>
    <property type="match status" value="1"/>
</dbReference>
<feature type="region of interest" description="Disordered" evidence="1">
    <location>
        <begin position="417"/>
        <end position="455"/>
    </location>
</feature>
<dbReference type="eggNOG" id="KOG3798">
    <property type="taxonomic scope" value="Eukaryota"/>
</dbReference>
<dbReference type="OrthoDB" id="332863at2759"/>
<feature type="region of interest" description="Disordered" evidence="1">
    <location>
        <begin position="72"/>
        <end position="127"/>
    </location>
</feature>
<feature type="compositionally biased region" description="Low complexity" evidence="1">
    <location>
        <begin position="425"/>
        <end position="449"/>
    </location>
</feature>
<evidence type="ECO:0000256" key="2">
    <source>
        <dbReference type="SAM" id="Phobius"/>
    </source>
</evidence>
<gene>
    <name evidence="4" type="ORF">PFL1_05388</name>
</gene>
<dbReference type="GO" id="GO:0070290">
    <property type="term" value="F:N-acylphosphatidylethanolamine-specific phospholipase D activity"/>
    <property type="evidence" value="ECO:0007669"/>
    <property type="project" value="TreeGrafter"/>
</dbReference>
<dbReference type="PANTHER" id="PTHR15032:SF35">
    <property type="entry name" value="METALLO-BETA-LACTAMASE DOMAIN-CONTAINING PROTEIN"/>
    <property type="match status" value="1"/>
</dbReference>
<organism evidence="4 5">
    <name type="scientific">Pseudozyma flocculosa PF-1</name>
    <dbReference type="NCBI Taxonomy" id="1277687"/>
    <lineage>
        <taxon>Eukaryota</taxon>
        <taxon>Fungi</taxon>
        <taxon>Dikarya</taxon>
        <taxon>Basidiomycota</taxon>
        <taxon>Ustilaginomycotina</taxon>
        <taxon>Ustilaginomycetes</taxon>
        <taxon>Ustilaginales</taxon>
        <taxon>Ustilaginaceae</taxon>
        <taxon>Pseudozyma</taxon>
    </lineage>
</organism>